<dbReference type="GO" id="GO:0022857">
    <property type="term" value="F:transmembrane transporter activity"/>
    <property type="evidence" value="ECO:0007669"/>
    <property type="project" value="InterPro"/>
</dbReference>
<dbReference type="RefSeq" id="WP_165866059.1">
    <property type="nucleotide sequence ID" value="NZ_UPPP01000090.1"/>
</dbReference>
<dbReference type="Gene3D" id="1.20.1740.10">
    <property type="entry name" value="Amino acid/polyamine transporter I"/>
    <property type="match status" value="1"/>
</dbReference>
<dbReference type="GO" id="GO:0005886">
    <property type="term" value="C:plasma membrane"/>
    <property type="evidence" value="ECO:0007669"/>
    <property type="project" value="UniProtKB-SubCell"/>
</dbReference>
<feature type="transmembrane region" description="Helical" evidence="6">
    <location>
        <begin position="46"/>
        <end position="67"/>
    </location>
</feature>
<dbReference type="InterPro" id="IPR050367">
    <property type="entry name" value="APC_superfamily"/>
</dbReference>
<proteinExistence type="predicted"/>
<evidence type="ECO:0000256" key="2">
    <source>
        <dbReference type="ARBA" id="ARBA00022475"/>
    </source>
</evidence>
<evidence type="ECO:0000313" key="8">
    <source>
        <dbReference type="Proteomes" id="UP000277811"/>
    </source>
</evidence>
<dbReference type="PANTHER" id="PTHR42770:SF13">
    <property type="entry name" value="L-METHIONINE_BRANCHED-CHAIN AMINO ACID EXPORTER YJEH"/>
    <property type="match status" value="1"/>
</dbReference>
<feature type="transmembrane region" description="Helical" evidence="6">
    <location>
        <begin position="153"/>
        <end position="174"/>
    </location>
</feature>
<feature type="transmembrane region" description="Helical" evidence="6">
    <location>
        <begin position="225"/>
        <end position="249"/>
    </location>
</feature>
<dbReference type="PIRSF" id="PIRSF006060">
    <property type="entry name" value="AA_transporter"/>
    <property type="match status" value="1"/>
</dbReference>
<evidence type="ECO:0000256" key="4">
    <source>
        <dbReference type="ARBA" id="ARBA00022989"/>
    </source>
</evidence>
<dbReference type="Proteomes" id="UP000277811">
    <property type="component" value="Unassembled WGS sequence"/>
</dbReference>
<feature type="transmembrane region" description="Helical" evidence="6">
    <location>
        <begin position="323"/>
        <end position="341"/>
    </location>
</feature>
<name>A0A498R6T1_9FIRM</name>
<dbReference type="Pfam" id="PF13520">
    <property type="entry name" value="AA_permease_2"/>
    <property type="match status" value="1"/>
</dbReference>
<evidence type="ECO:0000256" key="3">
    <source>
        <dbReference type="ARBA" id="ARBA00022692"/>
    </source>
</evidence>
<accession>A0A498R6T1</accession>
<keyword evidence="4 6" id="KW-1133">Transmembrane helix</keyword>
<reference evidence="7 8" key="1">
    <citation type="submission" date="2018-06" db="EMBL/GenBank/DDBJ databases">
        <authorList>
            <person name="Strepis N."/>
        </authorList>
    </citation>
    <scope>NUCLEOTIDE SEQUENCE [LARGE SCALE GENOMIC DNA]</scope>
    <source>
        <strain evidence="7">LUCI</strain>
    </source>
</reference>
<keyword evidence="3 6" id="KW-0812">Transmembrane</keyword>
<evidence type="ECO:0000256" key="5">
    <source>
        <dbReference type="ARBA" id="ARBA00023136"/>
    </source>
</evidence>
<feature type="transmembrane region" description="Helical" evidence="6">
    <location>
        <begin position="186"/>
        <end position="204"/>
    </location>
</feature>
<dbReference type="PANTHER" id="PTHR42770">
    <property type="entry name" value="AMINO ACID TRANSPORTER-RELATED"/>
    <property type="match status" value="1"/>
</dbReference>
<feature type="transmembrane region" description="Helical" evidence="6">
    <location>
        <begin position="347"/>
        <end position="367"/>
    </location>
</feature>
<dbReference type="EMBL" id="UPPP01000090">
    <property type="protein sequence ID" value="VBB08436.1"/>
    <property type="molecule type" value="Genomic_DNA"/>
</dbReference>
<keyword evidence="8" id="KW-1185">Reference proteome</keyword>
<comment type="subcellular location">
    <subcellularLocation>
        <location evidence="1">Cell membrane</location>
        <topology evidence="1">Multi-pass membrane protein</topology>
    </subcellularLocation>
</comment>
<organism evidence="7 8">
    <name type="scientific">Lucifera butyrica</name>
    <dbReference type="NCBI Taxonomy" id="1351585"/>
    <lineage>
        <taxon>Bacteria</taxon>
        <taxon>Bacillati</taxon>
        <taxon>Bacillota</taxon>
        <taxon>Negativicutes</taxon>
        <taxon>Veillonellales</taxon>
        <taxon>Veillonellaceae</taxon>
        <taxon>Lucifera</taxon>
    </lineage>
</organism>
<keyword evidence="2" id="KW-1003">Cell membrane</keyword>
<feature type="transmembrane region" description="Helical" evidence="6">
    <location>
        <begin position="116"/>
        <end position="141"/>
    </location>
</feature>
<gene>
    <name evidence="7" type="ORF">LUCI_3708</name>
</gene>
<dbReference type="AlphaFoldDB" id="A0A498R6T1"/>
<feature type="transmembrane region" description="Helical" evidence="6">
    <location>
        <begin position="12"/>
        <end position="40"/>
    </location>
</feature>
<dbReference type="InterPro" id="IPR002293">
    <property type="entry name" value="AA/rel_permease1"/>
</dbReference>
<sequence>MNQNSVGLKKSLTWVQGTALTIGAVLGSGVLVLPALAANIAGPASIISWLLMGLLAVSIVIVLANLAGRWPNSGGIAFYAERAFGPTAGTVTGWLFLGTVPIGAPVGALIGANYVALFLSLTQAETTLLAATMLAVALFFNYRGISLSGKVQLAVVSTIAVILLIAIISSFSQVKTQFFIPFAPNGWIPVGVAMTVLFWAFVGWEMIAHLAEEFKNPARDIGLSLGISLLVVNLLYLLLALVIIGTGAYRGPGQSAALAALTSHSLGPWAGAIIAVLGFLVCYGTIHTYIAGFSRLIYAQAKQGNFPFYFAALHPRYQTPHKVLQILFFIFGLVLIIGYRFNHDLTALIQFTSAIFIAVYIIGMASAVKLLREVPLARISAVISFCLCIVIYCFTGWASLYPLVLSLIGWRIARTRPIKKKS</sequence>
<keyword evidence="5 6" id="KW-0472">Membrane</keyword>
<evidence type="ECO:0000256" key="1">
    <source>
        <dbReference type="ARBA" id="ARBA00004651"/>
    </source>
</evidence>
<feature type="transmembrane region" description="Helical" evidence="6">
    <location>
        <begin position="88"/>
        <end position="110"/>
    </location>
</feature>
<evidence type="ECO:0000256" key="6">
    <source>
        <dbReference type="SAM" id="Phobius"/>
    </source>
</evidence>
<dbReference type="NCBIfam" id="NF008245">
    <property type="entry name" value="PRK11021.1"/>
    <property type="match status" value="1"/>
</dbReference>
<feature type="transmembrane region" description="Helical" evidence="6">
    <location>
        <begin position="269"/>
        <end position="292"/>
    </location>
</feature>
<evidence type="ECO:0000313" key="7">
    <source>
        <dbReference type="EMBL" id="VBB08436.1"/>
    </source>
</evidence>
<feature type="transmembrane region" description="Helical" evidence="6">
    <location>
        <begin position="379"/>
        <end position="400"/>
    </location>
</feature>
<protein>
    <submittedName>
        <fullName evidence="7">Amino acid/polyamine transporter i</fullName>
    </submittedName>
</protein>